<dbReference type="RefSeq" id="WP_093408773.1">
    <property type="nucleotide sequence ID" value="NZ_BOPD01000022.1"/>
</dbReference>
<dbReference type="EMBL" id="BOPD01000022">
    <property type="protein sequence ID" value="GIJ34556.1"/>
    <property type="molecule type" value="Genomic_DNA"/>
</dbReference>
<protein>
    <recommendedName>
        <fullName evidence="3">Glycosyltransferase</fullName>
    </recommendedName>
</protein>
<gene>
    <name evidence="1" type="ORF">Vse01_37040</name>
</gene>
<dbReference type="Gene3D" id="3.90.550.10">
    <property type="entry name" value="Spore Coat Polysaccharide Biosynthesis Protein SpsA, Chain A"/>
    <property type="match status" value="1"/>
</dbReference>
<dbReference type="SUPFAM" id="SSF53448">
    <property type="entry name" value="Nucleotide-diphospho-sugar transferases"/>
    <property type="match status" value="1"/>
</dbReference>
<dbReference type="Pfam" id="PF09837">
    <property type="entry name" value="DUF2064"/>
    <property type="match status" value="1"/>
</dbReference>
<dbReference type="InterPro" id="IPR018641">
    <property type="entry name" value="Trfase_1_rSAM/seldom-assoc"/>
</dbReference>
<proteinExistence type="predicted"/>
<name>A0A9W5UU15_9ACTN</name>
<sequence length="219" mass="22670">MSAAQILVLAKAPTPGRVKTRLCPPCTPEQAARVAAAALADTLDTVTTAAAGSRVLVLDGEHPAPPGWATLPQRGDSLGDRLANAFADARTFGTPAVLIGMDTPQLLVDHLDEARELLATAGGPDAVLGPATDGGWWILGLRDPGHAIVLRTIATSTATTGRSTEVALRRRGLRIRLLPRLSDVDTAADARAVASLCPPDSRFAHAVAAEVPRPAPVAR</sequence>
<reference evidence="1" key="1">
    <citation type="submission" date="2021-01" db="EMBL/GenBank/DDBJ databases">
        <title>Whole genome shotgun sequence of Verrucosispora sediminis NBRC 107745.</title>
        <authorList>
            <person name="Komaki H."/>
            <person name="Tamura T."/>
        </authorList>
    </citation>
    <scope>NUCLEOTIDE SEQUENCE</scope>
    <source>
        <strain evidence="1">NBRC 107745</strain>
    </source>
</reference>
<dbReference type="NCBIfam" id="TIGR04282">
    <property type="entry name" value="glyco_like_cofC"/>
    <property type="match status" value="1"/>
</dbReference>
<keyword evidence="2" id="KW-1185">Reference proteome</keyword>
<dbReference type="AlphaFoldDB" id="A0A9W5UU15"/>
<dbReference type="PANTHER" id="PTHR36529:SF1">
    <property type="entry name" value="GLYCOSYLTRANSFERASE"/>
    <property type="match status" value="1"/>
</dbReference>
<evidence type="ECO:0000313" key="2">
    <source>
        <dbReference type="Proteomes" id="UP000607311"/>
    </source>
</evidence>
<evidence type="ECO:0000313" key="1">
    <source>
        <dbReference type="EMBL" id="GIJ34556.1"/>
    </source>
</evidence>
<dbReference type="InterPro" id="IPR029044">
    <property type="entry name" value="Nucleotide-diphossugar_trans"/>
</dbReference>
<organism evidence="1 2">
    <name type="scientific">Micromonospora sediminimaris</name>
    <dbReference type="NCBI Taxonomy" id="547162"/>
    <lineage>
        <taxon>Bacteria</taxon>
        <taxon>Bacillati</taxon>
        <taxon>Actinomycetota</taxon>
        <taxon>Actinomycetes</taxon>
        <taxon>Micromonosporales</taxon>
        <taxon>Micromonosporaceae</taxon>
        <taxon>Micromonospora</taxon>
    </lineage>
</organism>
<comment type="caution">
    <text evidence="1">The sequence shown here is derived from an EMBL/GenBank/DDBJ whole genome shotgun (WGS) entry which is preliminary data.</text>
</comment>
<dbReference type="OrthoDB" id="9798250at2"/>
<evidence type="ECO:0008006" key="3">
    <source>
        <dbReference type="Google" id="ProtNLM"/>
    </source>
</evidence>
<dbReference type="Proteomes" id="UP000607311">
    <property type="component" value="Unassembled WGS sequence"/>
</dbReference>
<dbReference type="PANTHER" id="PTHR36529">
    <property type="entry name" value="SLL1095 PROTEIN"/>
    <property type="match status" value="1"/>
</dbReference>
<accession>A0A9W5UU15</accession>